<feature type="region of interest" description="Disordered" evidence="1">
    <location>
        <begin position="86"/>
        <end position="106"/>
    </location>
</feature>
<evidence type="ECO:0000313" key="3">
    <source>
        <dbReference type="Proteomes" id="UP000299102"/>
    </source>
</evidence>
<feature type="compositionally biased region" description="Basic residues" evidence="1">
    <location>
        <begin position="97"/>
        <end position="106"/>
    </location>
</feature>
<evidence type="ECO:0000313" key="2">
    <source>
        <dbReference type="EMBL" id="GBP54424.1"/>
    </source>
</evidence>
<keyword evidence="3" id="KW-1185">Reference proteome</keyword>
<organism evidence="2 3">
    <name type="scientific">Eumeta variegata</name>
    <name type="common">Bagworm moth</name>
    <name type="synonym">Eumeta japonica</name>
    <dbReference type="NCBI Taxonomy" id="151549"/>
    <lineage>
        <taxon>Eukaryota</taxon>
        <taxon>Metazoa</taxon>
        <taxon>Ecdysozoa</taxon>
        <taxon>Arthropoda</taxon>
        <taxon>Hexapoda</taxon>
        <taxon>Insecta</taxon>
        <taxon>Pterygota</taxon>
        <taxon>Neoptera</taxon>
        <taxon>Endopterygota</taxon>
        <taxon>Lepidoptera</taxon>
        <taxon>Glossata</taxon>
        <taxon>Ditrysia</taxon>
        <taxon>Tineoidea</taxon>
        <taxon>Psychidae</taxon>
        <taxon>Oiketicinae</taxon>
        <taxon>Eumeta</taxon>
    </lineage>
</organism>
<gene>
    <name evidence="2" type="ORF">EVAR_35981_1</name>
</gene>
<dbReference type="EMBL" id="BGZK01000647">
    <property type="protein sequence ID" value="GBP54424.1"/>
    <property type="molecule type" value="Genomic_DNA"/>
</dbReference>
<name>A0A4C1WWI4_EUMVA</name>
<reference evidence="2 3" key="1">
    <citation type="journal article" date="2019" name="Commun. Biol.">
        <title>The bagworm genome reveals a unique fibroin gene that provides high tensile strength.</title>
        <authorList>
            <person name="Kono N."/>
            <person name="Nakamura H."/>
            <person name="Ohtoshi R."/>
            <person name="Tomita M."/>
            <person name="Numata K."/>
            <person name="Arakawa K."/>
        </authorList>
    </citation>
    <scope>NUCLEOTIDE SEQUENCE [LARGE SCALE GENOMIC DNA]</scope>
</reference>
<accession>A0A4C1WWI4</accession>
<protein>
    <submittedName>
        <fullName evidence="2">Uncharacterized protein</fullName>
    </submittedName>
</protein>
<proteinExistence type="predicted"/>
<comment type="caution">
    <text evidence="2">The sequence shown here is derived from an EMBL/GenBank/DDBJ whole genome shotgun (WGS) entry which is preliminary data.</text>
</comment>
<sequence length="106" mass="12195">MTDRYIVRRLRTRSDDFNIGPTDISPTVPSLSLFRLIATRRPLEPCYCPITYVHRRPLSQTNRSLIIAAVGLREGDEATHRRRYTLRPRVTTSGGSIRRRSRASKA</sequence>
<dbReference type="Proteomes" id="UP000299102">
    <property type="component" value="Unassembled WGS sequence"/>
</dbReference>
<dbReference type="AlphaFoldDB" id="A0A4C1WWI4"/>
<evidence type="ECO:0000256" key="1">
    <source>
        <dbReference type="SAM" id="MobiDB-lite"/>
    </source>
</evidence>